<evidence type="ECO:0000256" key="6">
    <source>
        <dbReference type="ARBA" id="ARBA00022989"/>
    </source>
</evidence>
<dbReference type="STRING" id="1197717.BED41_00525"/>
<dbReference type="PANTHER" id="PTHR35011">
    <property type="entry name" value="2,3-DIKETO-L-GULONATE TRAP TRANSPORTER SMALL PERMEASE PROTEIN YIAM"/>
    <property type="match status" value="1"/>
</dbReference>
<proteinExistence type="inferred from homology"/>
<evidence type="ECO:0000256" key="3">
    <source>
        <dbReference type="ARBA" id="ARBA00022475"/>
    </source>
</evidence>
<name>A0A1B2I181_9BACT</name>
<evidence type="ECO:0000313" key="10">
    <source>
        <dbReference type="EMBL" id="ANZ43720.1"/>
    </source>
</evidence>
<dbReference type="GO" id="GO:0022857">
    <property type="term" value="F:transmembrane transporter activity"/>
    <property type="evidence" value="ECO:0007669"/>
    <property type="project" value="TreeGrafter"/>
</dbReference>
<gene>
    <name evidence="10" type="ORF">BED41_00525</name>
</gene>
<reference evidence="10" key="1">
    <citation type="submission" date="2016-08" db="EMBL/GenBank/DDBJ databases">
        <title>Complete genome of Cloacibacillus porcorum.</title>
        <authorList>
            <person name="Looft T."/>
            <person name="Bayles D.O."/>
            <person name="Alt D.P."/>
        </authorList>
    </citation>
    <scope>NUCLEOTIDE SEQUENCE [LARGE SCALE GENOMIC DNA]</scope>
    <source>
        <strain evidence="10">CL-84</strain>
    </source>
</reference>
<organism evidence="10 11">
    <name type="scientific">Cloacibacillus porcorum</name>
    <dbReference type="NCBI Taxonomy" id="1197717"/>
    <lineage>
        <taxon>Bacteria</taxon>
        <taxon>Thermotogati</taxon>
        <taxon>Synergistota</taxon>
        <taxon>Synergistia</taxon>
        <taxon>Synergistales</taxon>
        <taxon>Synergistaceae</taxon>
        <taxon>Cloacibacillus</taxon>
    </lineage>
</organism>
<dbReference type="GeneID" id="83056334"/>
<keyword evidence="5" id="KW-0812">Transmembrane</keyword>
<evidence type="ECO:0000256" key="5">
    <source>
        <dbReference type="ARBA" id="ARBA00022692"/>
    </source>
</evidence>
<dbReference type="InterPro" id="IPR007387">
    <property type="entry name" value="TRAP_DctQ"/>
</dbReference>
<dbReference type="InterPro" id="IPR055348">
    <property type="entry name" value="DctQ"/>
</dbReference>
<keyword evidence="11" id="KW-1185">Reference proteome</keyword>
<sequence length="155" mass="18056">MKKILDNLEEILGAFFLALMVSISFFNVITRYFFHFSMAFTEELTLYMFVWATMLGVSLAFKHGANMDVSLLYDRFPKAVRKYLYIFLMLMSIIFFLTLMYWGYVEVCDEMQMGVITEAMGLPVCYFTVSMPILSILTVVRISVRLVSDLRNGNY</sequence>
<evidence type="ECO:0000256" key="4">
    <source>
        <dbReference type="ARBA" id="ARBA00022519"/>
    </source>
</evidence>
<evidence type="ECO:0000256" key="2">
    <source>
        <dbReference type="ARBA" id="ARBA00022448"/>
    </source>
</evidence>
<dbReference type="EMBL" id="CP016757">
    <property type="protein sequence ID" value="ANZ43720.1"/>
    <property type="molecule type" value="Genomic_DNA"/>
</dbReference>
<accession>A0A1B2I181</accession>
<dbReference type="PANTHER" id="PTHR35011:SF2">
    <property type="entry name" value="2,3-DIKETO-L-GULONATE TRAP TRANSPORTER SMALL PERMEASE PROTEIN YIAM"/>
    <property type="match status" value="1"/>
</dbReference>
<dbReference type="KEGG" id="cpor:BED41_00525"/>
<keyword evidence="6" id="KW-1133">Transmembrane helix</keyword>
<dbReference type="GO" id="GO:0005886">
    <property type="term" value="C:plasma membrane"/>
    <property type="evidence" value="ECO:0007669"/>
    <property type="project" value="UniProtKB-SubCell"/>
</dbReference>
<evidence type="ECO:0000256" key="1">
    <source>
        <dbReference type="ARBA" id="ARBA00004429"/>
    </source>
</evidence>
<keyword evidence="2" id="KW-0813">Transport</keyword>
<dbReference type="Proteomes" id="UP000093044">
    <property type="component" value="Chromosome"/>
</dbReference>
<evidence type="ECO:0000313" key="11">
    <source>
        <dbReference type="Proteomes" id="UP000093044"/>
    </source>
</evidence>
<evidence type="ECO:0000256" key="8">
    <source>
        <dbReference type="ARBA" id="ARBA00038436"/>
    </source>
</evidence>
<comment type="subcellular location">
    <subcellularLocation>
        <location evidence="1">Cell inner membrane</location>
        <topology evidence="1">Multi-pass membrane protein</topology>
    </subcellularLocation>
</comment>
<dbReference type="Pfam" id="PF04290">
    <property type="entry name" value="DctQ"/>
    <property type="match status" value="1"/>
</dbReference>
<comment type="similarity">
    <text evidence="8">Belongs to the TRAP transporter small permease family.</text>
</comment>
<dbReference type="GO" id="GO:0015740">
    <property type="term" value="P:C4-dicarboxylate transport"/>
    <property type="evidence" value="ECO:0007669"/>
    <property type="project" value="TreeGrafter"/>
</dbReference>
<dbReference type="AlphaFoldDB" id="A0A1B2I181"/>
<protein>
    <recommendedName>
        <fullName evidence="9">Tripartite ATP-independent periplasmic transporters DctQ component domain-containing protein</fullName>
    </recommendedName>
</protein>
<evidence type="ECO:0000259" key="9">
    <source>
        <dbReference type="Pfam" id="PF04290"/>
    </source>
</evidence>
<keyword evidence="7" id="KW-0472">Membrane</keyword>
<dbReference type="RefSeq" id="WP_066741704.1">
    <property type="nucleotide sequence ID" value="NZ_CALCLR010000035.1"/>
</dbReference>
<feature type="domain" description="Tripartite ATP-independent periplasmic transporters DctQ component" evidence="9">
    <location>
        <begin position="20"/>
        <end position="151"/>
    </location>
</feature>
<keyword evidence="4" id="KW-0997">Cell inner membrane</keyword>
<evidence type="ECO:0000256" key="7">
    <source>
        <dbReference type="ARBA" id="ARBA00023136"/>
    </source>
</evidence>
<keyword evidence="3" id="KW-1003">Cell membrane</keyword>